<comment type="caution">
    <text evidence="2">The sequence shown here is derived from an EMBL/GenBank/DDBJ whole genome shotgun (WGS) entry which is preliminary data.</text>
</comment>
<feature type="domain" description="Ricin B lectin" evidence="1">
    <location>
        <begin position="89"/>
        <end position="168"/>
    </location>
</feature>
<dbReference type="InterPro" id="IPR000772">
    <property type="entry name" value="Ricin_B_lectin"/>
</dbReference>
<evidence type="ECO:0000313" key="2">
    <source>
        <dbReference type="EMBL" id="CAF1499247.1"/>
    </source>
</evidence>
<dbReference type="EMBL" id="CAJOBA010055940">
    <property type="protein sequence ID" value="CAF4287893.1"/>
    <property type="molecule type" value="Genomic_DNA"/>
</dbReference>
<evidence type="ECO:0000313" key="4">
    <source>
        <dbReference type="Proteomes" id="UP000677228"/>
    </source>
</evidence>
<protein>
    <recommendedName>
        <fullName evidence="1">Ricin B lectin domain-containing protein</fullName>
    </recommendedName>
</protein>
<evidence type="ECO:0000313" key="3">
    <source>
        <dbReference type="EMBL" id="CAF4287893.1"/>
    </source>
</evidence>
<dbReference type="AlphaFoldDB" id="A0A8S2FL84"/>
<dbReference type="EMBL" id="CAJNOK010033930">
    <property type="protein sequence ID" value="CAF1499247.1"/>
    <property type="molecule type" value="Genomic_DNA"/>
</dbReference>
<dbReference type="SUPFAM" id="SSF50370">
    <property type="entry name" value="Ricin B-like lectins"/>
    <property type="match status" value="1"/>
</dbReference>
<dbReference type="CDD" id="cd00161">
    <property type="entry name" value="beta-trefoil_Ricin-like"/>
    <property type="match status" value="1"/>
</dbReference>
<dbReference type="Pfam" id="PF14200">
    <property type="entry name" value="RicinB_lectin_2"/>
    <property type="match status" value="1"/>
</dbReference>
<dbReference type="InterPro" id="IPR035992">
    <property type="entry name" value="Ricin_B-like_lectins"/>
</dbReference>
<sequence>MRRARTKVRLRTVRIRGSSMQNYWTFEFELILRGRARKVRVRIREFDFELLSTSVHTLKFVTSGNTSKDKEPIYQLSTAVADQTTQQRQQQWFFTSVVDHREKNVYIIQSVYNRKALDIPHRSSHDNIKVQQYESDKDNRNQQFKLIHIKKNYCKIVSVATGKALDSRSNDFSISQSKSNLNKDTQLWQLIVSEESTTQTVTVPENSDPPCNNHAKELYVRYHCDSI</sequence>
<proteinExistence type="predicted"/>
<feature type="non-terminal residue" evidence="2">
    <location>
        <position position="1"/>
    </location>
</feature>
<feature type="non-terminal residue" evidence="2">
    <location>
        <position position="227"/>
    </location>
</feature>
<gene>
    <name evidence="2" type="ORF">OVA965_LOCUS36858</name>
    <name evidence="3" type="ORF">TMI583_LOCUS37894</name>
</gene>
<name>A0A8S2FL84_9BILA</name>
<reference evidence="2" key="1">
    <citation type="submission" date="2021-02" db="EMBL/GenBank/DDBJ databases">
        <authorList>
            <person name="Nowell W R."/>
        </authorList>
    </citation>
    <scope>NUCLEOTIDE SEQUENCE</scope>
</reference>
<dbReference type="Proteomes" id="UP000677228">
    <property type="component" value="Unassembled WGS sequence"/>
</dbReference>
<dbReference type="Proteomes" id="UP000682733">
    <property type="component" value="Unassembled WGS sequence"/>
</dbReference>
<evidence type="ECO:0000259" key="1">
    <source>
        <dbReference type="Pfam" id="PF14200"/>
    </source>
</evidence>
<organism evidence="2 4">
    <name type="scientific">Didymodactylos carnosus</name>
    <dbReference type="NCBI Taxonomy" id="1234261"/>
    <lineage>
        <taxon>Eukaryota</taxon>
        <taxon>Metazoa</taxon>
        <taxon>Spiralia</taxon>
        <taxon>Gnathifera</taxon>
        <taxon>Rotifera</taxon>
        <taxon>Eurotatoria</taxon>
        <taxon>Bdelloidea</taxon>
        <taxon>Philodinida</taxon>
        <taxon>Philodinidae</taxon>
        <taxon>Didymodactylos</taxon>
    </lineage>
</organism>
<dbReference type="Gene3D" id="2.80.10.50">
    <property type="match status" value="1"/>
</dbReference>
<accession>A0A8S2FL84</accession>